<protein>
    <submittedName>
        <fullName evidence="1">5905_t:CDS:1</fullName>
    </submittedName>
</protein>
<comment type="caution">
    <text evidence="1">The sequence shown here is derived from an EMBL/GenBank/DDBJ whole genome shotgun (WGS) entry which is preliminary data.</text>
</comment>
<dbReference type="Proteomes" id="UP000789396">
    <property type="component" value="Unassembled WGS sequence"/>
</dbReference>
<proteinExistence type="predicted"/>
<dbReference type="AlphaFoldDB" id="A0A9N9EA92"/>
<dbReference type="EMBL" id="CAJVPZ010015742">
    <property type="protein sequence ID" value="CAG8668487.1"/>
    <property type="molecule type" value="Genomic_DNA"/>
</dbReference>
<keyword evidence="2" id="KW-1185">Reference proteome</keyword>
<evidence type="ECO:0000313" key="1">
    <source>
        <dbReference type="EMBL" id="CAG8668487.1"/>
    </source>
</evidence>
<reference evidence="1" key="1">
    <citation type="submission" date="2021-06" db="EMBL/GenBank/DDBJ databases">
        <authorList>
            <person name="Kallberg Y."/>
            <person name="Tangrot J."/>
            <person name="Rosling A."/>
        </authorList>
    </citation>
    <scope>NUCLEOTIDE SEQUENCE</scope>
    <source>
        <strain evidence="1">IN212</strain>
    </source>
</reference>
<sequence length="538" mass="63614">MCNDCLYEVLERESDYWSSGNLQIDEFIRKAQRLLYQIAEFIRKAQRSLYYNRYPERISYNFYIRYPEWIPYNSLTKVNIGRGEFGAVLSAEWSQGAKKLQISNNKHYYIRSGPCAVVLKKLKDMKQLSIIEVRFQDLLYCCNIYGITQDPSTSEYMLVEPTSLCDNCHRKVLIGEFSNWSSGCLLIDEFIRKAQQSLPYDQYPEWIPYDSFTEIKPIFLKKLKDANQLSMIEIRYQDLLYCCNIYGITQNPSTSEYILVEPSSLCDNCLHETLKCEFSKWPSGCLPIDEFIRKAQQSLSYDRYPEWIPYDSFTEIKPIFLKKLKDMNQLSMIEIRHQDSFYCCDLYGITQDPSTSEYMLVEPTSLCDNCLHKALESELIDEFIRKAQLKLRYNRYPEWIPYNYFTKIKHIRGEFGAVFSAEWSKRAKKIQRFNNDLYGITQDPSTLEYMLVEPSSLCNDSQQSLPYDRYPEWIPYDSFIEIKYINRGELGELQDQSDCCLYGITQNPSTLEYMFVEPTYLCDSCLHRELVSEFPNWS</sequence>
<gene>
    <name evidence="1" type="ORF">RFULGI_LOCUS9128</name>
</gene>
<dbReference type="OrthoDB" id="2376870at2759"/>
<organism evidence="1 2">
    <name type="scientific">Racocetra fulgida</name>
    <dbReference type="NCBI Taxonomy" id="60492"/>
    <lineage>
        <taxon>Eukaryota</taxon>
        <taxon>Fungi</taxon>
        <taxon>Fungi incertae sedis</taxon>
        <taxon>Mucoromycota</taxon>
        <taxon>Glomeromycotina</taxon>
        <taxon>Glomeromycetes</taxon>
        <taxon>Diversisporales</taxon>
        <taxon>Gigasporaceae</taxon>
        <taxon>Racocetra</taxon>
    </lineage>
</organism>
<evidence type="ECO:0000313" key="2">
    <source>
        <dbReference type="Proteomes" id="UP000789396"/>
    </source>
</evidence>
<feature type="non-terminal residue" evidence="1">
    <location>
        <position position="1"/>
    </location>
</feature>
<name>A0A9N9EA92_9GLOM</name>
<accession>A0A9N9EA92</accession>